<dbReference type="SUPFAM" id="SSF56112">
    <property type="entry name" value="Protein kinase-like (PK-like)"/>
    <property type="match status" value="1"/>
</dbReference>
<gene>
    <name evidence="2" type="ORF">N7493_002031</name>
</gene>
<evidence type="ECO:0000313" key="2">
    <source>
        <dbReference type="EMBL" id="KAJ5738876.1"/>
    </source>
</evidence>
<reference evidence="2" key="2">
    <citation type="submission" date="2023-01" db="EMBL/GenBank/DDBJ databases">
        <authorList>
            <person name="Petersen C."/>
        </authorList>
    </citation>
    <scope>NUCLEOTIDE SEQUENCE</scope>
    <source>
        <strain evidence="2">IBT 17514</strain>
    </source>
</reference>
<feature type="domain" description="Protein kinase" evidence="1">
    <location>
        <begin position="160"/>
        <end position="342"/>
    </location>
</feature>
<accession>A0AAD6HVB7</accession>
<sequence length="342" mass="39046">MITTPRYTLGPFRSSVHDNDSEINVFVSNKHFQIELRDSNFEKSPTLLADYLRHLEHLEPDYLPGPDEEFEDPLEELADWALECFLPIFREIPPLDLHRKYHLHDCLFPEIFHYSLHADQNKLVPLFRDKTGVKRFMGALISDSEQMDYSAFPIYRPDEIEISISDDSDSLPAVPTKVYIQGQQIAFLKSVGAGDVNRTCRELKAYAKIQSASFSEPIHTSRLLGIVQIPFSGRIVGLLLSYIESNNRTLLCMGKDPQYSSMRQKWLTQITRSIEGLHACGAVWGDAKPDNVLIDTHYDAHLIDFGGGYTRGWVDKEFANTAEGDIQGLQRIQEFLFDSESE</sequence>
<dbReference type="EMBL" id="JAQJAN010000002">
    <property type="protein sequence ID" value="KAJ5738876.1"/>
    <property type="molecule type" value="Genomic_DNA"/>
</dbReference>
<dbReference type="Gene3D" id="1.10.510.10">
    <property type="entry name" value="Transferase(Phosphotransferase) domain 1"/>
    <property type="match status" value="1"/>
</dbReference>
<keyword evidence="3" id="KW-1185">Reference proteome</keyword>
<dbReference type="GO" id="GO:0004672">
    <property type="term" value="F:protein kinase activity"/>
    <property type="evidence" value="ECO:0007669"/>
    <property type="project" value="InterPro"/>
</dbReference>
<organism evidence="2 3">
    <name type="scientific">Penicillium malachiteum</name>
    <dbReference type="NCBI Taxonomy" id="1324776"/>
    <lineage>
        <taxon>Eukaryota</taxon>
        <taxon>Fungi</taxon>
        <taxon>Dikarya</taxon>
        <taxon>Ascomycota</taxon>
        <taxon>Pezizomycotina</taxon>
        <taxon>Eurotiomycetes</taxon>
        <taxon>Eurotiomycetidae</taxon>
        <taxon>Eurotiales</taxon>
        <taxon>Aspergillaceae</taxon>
        <taxon>Penicillium</taxon>
    </lineage>
</organism>
<proteinExistence type="predicted"/>
<reference evidence="2" key="1">
    <citation type="journal article" date="2023" name="IMA Fungus">
        <title>Comparative genomic study of the Penicillium genus elucidates a diverse pangenome and 15 lateral gene transfer events.</title>
        <authorList>
            <person name="Petersen C."/>
            <person name="Sorensen T."/>
            <person name="Nielsen M.R."/>
            <person name="Sondergaard T.E."/>
            <person name="Sorensen J.L."/>
            <person name="Fitzpatrick D.A."/>
            <person name="Frisvad J.C."/>
            <person name="Nielsen K.L."/>
        </authorList>
    </citation>
    <scope>NUCLEOTIDE SEQUENCE</scope>
    <source>
        <strain evidence="2">IBT 17514</strain>
    </source>
</reference>
<evidence type="ECO:0000259" key="1">
    <source>
        <dbReference type="PROSITE" id="PS50011"/>
    </source>
</evidence>
<dbReference type="GO" id="GO:0005524">
    <property type="term" value="F:ATP binding"/>
    <property type="evidence" value="ECO:0007669"/>
    <property type="project" value="InterPro"/>
</dbReference>
<evidence type="ECO:0000313" key="3">
    <source>
        <dbReference type="Proteomes" id="UP001215712"/>
    </source>
</evidence>
<dbReference type="AlphaFoldDB" id="A0AAD6HVB7"/>
<comment type="caution">
    <text evidence="2">The sequence shown here is derived from an EMBL/GenBank/DDBJ whole genome shotgun (WGS) entry which is preliminary data.</text>
</comment>
<name>A0AAD6HVB7_9EURO</name>
<dbReference type="InterPro" id="IPR011009">
    <property type="entry name" value="Kinase-like_dom_sf"/>
</dbReference>
<dbReference type="Proteomes" id="UP001215712">
    <property type="component" value="Unassembled WGS sequence"/>
</dbReference>
<dbReference type="PROSITE" id="PS50011">
    <property type="entry name" value="PROTEIN_KINASE_DOM"/>
    <property type="match status" value="1"/>
</dbReference>
<dbReference type="InterPro" id="IPR000719">
    <property type="entry name" value="Prot_kinase_dom"/>
</dbReference>
<protein>
    <recommendedName>
        <fullName evidence="1">Protein kinase domain-containing protein</fullName>
    </recommendedName>
</protein>